<accession>A0A0G3BU40</accession>
<proteinExistence type="predicted"/>
<name>A0A0G3BU40_9BURK</name>
<protein>
    <recommendedName>
        <fullName evidence="3">HMA domain-containing protein</fullName>
    </recommendedName>
</protein>
<evidence type="ECO:0000313" key="1">
    <source>
        <dbReference type="EMBL" id="AKJ30876.1"/>
    </source>
</evidence>
<evidence type="ECO:0000313" key="2">
    <source>
        <dbReference type="Proteomes" id="UP000035352"/>
    </source>
</evidence>
<gene>
    <name evidence="1" type="ORF">AAW51_4185</name>
</gene>
<dbReference type="AlphaFoldDB" id="A0A0G3BU40"/>
<sequence length="130" mass="13727">MDGLQWVGKTATVMLFVGQSVTTPAFGCGVCVEDKMAATYDHDVVQRAAAQKRLVVFCNVKGVVKPEQMLQAAKSIPGVDADTVRASAQPMALSFALDPGVQTPERAVARVAALLGPTTEVSLIRTLSPR</sequence>
<keyword evidence="2" id="KW-1185">Reference proteome</keyword>
<dbReference type="STRING" id="413882.AAW51_4185"/>
<dbReference type="EMBL" id="CP011371">
    <property type="protein sequence ID" value="AKJ30876.1"/>
    <property type="molecule type" value="Genomic_DNA"/>
</dbReference>
<reference evidence="1 2" key="1">
    <citation type="submission" date="2015-05" db="EMBL/GenBank/DDBJ databases">
        <authorList>
            <person name="Tang B."/>
            <person name="Yu Y."/>
        </authorList>
    </citation>
    <scope>NUCLEOTIDE SEQUENCE [LARGE SCALE GENOMIC DNA]</scope>
    <source>
        <strain evidence="1 2">DSM 7029</strain>
    </source>
</reference>
<dbReference type="Proteomes" id="UP000035352">
    <property type="component" value="Chromosome"/>
</dbReference>
<evidence type="ECO:0008006" key="3">
    <source>
        <dbReference type="Google" id="ProtNLM"/>
    </source>
</evidence>
<organism evidence="1 2">
    <name type="scientific">Caldimonas brevitalea</name>
    <dbReference type="NCBI Taxonomy" id="413882"/>
    <lineage>
        <taxon>Bacteria</taxon>
        <taxon>Pseudomonadati</taxon>
        <taxon>Pseudomonadota</taxon>
        <taxon>Betaproteobacteria</taxon>
        <taxon>Burkholderiales</taxon>
        <taxon>Sphaerotilaceae</taxon>
        <taxon>Caldimonas</taxon>
    </lineage>
</organism>
<dbReference type="KEGG" id="pbh:AAW51_4185"/>